<name>A0A3P8L2E8_9TREM</name>
<protein>
    <submittedName>
        <fullName evidence="1">Uncharacterized protein</fullName>
    </submittedName>
</protein>
<proteinExistence type="predicted"/>
<reference evidence="1 2" key="1">
    <citation type="submission" date="2018-11" db="EMBL/GenBank/DDBJ databases">
        <authorList>
            <consortium name="Pathogen Informatics"/>
        </authorList>
    </citation>
    <scope>NUCLEOTIDE SEQUENCE [LARGE SCALE GENOMIC DNA]</scope>
    <source>
        <strain>Denwood</strain>
        <strain evidence="2">Zambia</strain>
    </source>
</reference>
<organism evidence="1 2">
    <name type="scientific">Schistosoma mattheei</name>
    <dbReference type="NCBI Taxonomy" id="31246"/>
    <lineage>
        <taxon>Eukaryota</taxon>
        <taxon>Metazoa</taxon>
        <taxon>Spiralia</taxon>
        <taxon>Lophotrochozoa</taxon>
        <taxon>Platyhelminthes</taxon>
        <taxon>Trematoda</taxon>
        <taxon>Digenea</taxon>
        <taxon>Strigeidida</taxon>
        <taxon>Schistosomatoidea</taxon>
        <taxon>Schistosomatidae</taxon>
        <taxon>Schistosoma</taxon>
    </lineage>
</organism>
<evidence type="ECO:0000313" key="1">
    <source>
        <dbReference type="EMBL" id="VDP88539.1"/>
    </source>
</evidence>
<dbReference type="EMBL" id="UZAL01054439">
    <property type="protein sequence ID" value="VDP88539.1"/>
    <property type="molecule type" value="Genomic_DNA"/>
</dbReference>
<dbReference type="AlphaFoldDB" id="A0A3P8L2E8"/>
<evidence type="ECO:0000313" key="2">
    <source>
        <dbReference type="Proteomes" id="UP000269396"/>
    </source>
</evidence>
<keyword evidence="2" id="KW-1185">Reference proteome</keyword>
<dbReference type="Proteomes" id="UP000269396">
    <property type="component" value="Unassembled WGS sequence"/>
</dbReference>
<sequence>MKFIMYPKVNLLIFYKYYTVEIDQDLRLNILIMHQKHYKTLSESK</sequence>
<gene>
    <name evidence="1" type="ORF">SMTD_LOCUS22798</name>
</gene>
<accession>A0A3P8L2E8</accession>